<keyword evidence="11 14" id="KW-0503">Monooxygenase</keyword>
<dbReference type="SUPFAM" id="SSF48264">
    <property type="entry name" value="Cytochrome P450"/>
    <property type="match status" value="1"/>
</dbReference>
<evidence type="ECO:0000256" key="7">
    <source>
        <dbReference type="ARBA" id="ARBA00022723"/>
    </source>
</evidence>
<comment type="similarity">
    <text evidence="4 14">Belongs to the cytochrome P450 family.</text>
</comment>
<dbReference type="PANTHER" id="PTHR24305">
    <property type="entry name" value="CYTOCHROME P450"/>
    <property type="match status" value="1"/>
</dbReference>
<evidence type="ECO:0000256" key="5">
    <source>
        <dbReference type="ARBA" id="ARBA00022617"/>
    </source>
</evidence>
<evidence type="ECO:0000256" key="10">
    <source>
        <dbReference type="ARBA" id="ARBA00023004"/>
    </source>
</evidence>
<evidence type="ECO:0000256" key="2">
    <source>
        <dbReference type="ARBA" id="ARBA00004370"/>
    </source>
</evidence>
<dbReference type="AlphaFoldDB" id="A0A4S8M4F0"/>
<evidence type="ECO:0000313" key="16">
    <source>
        <dbReference type="EMBL" id="THU97079.1"/>
    </source>
</evidence>
<organism evidence="16 17">
    <name type="scientific">Dendrothele bispora (strain CBS 962.96)</name>
    <dbReference type="NCBI Taxonomy" id="1314807"/>
    <lineage>
        <taxon>Eukaryota</taxon>
        <taxon>Fungi</taxon>
        <taxon>Dikarya</taxon>
        <taxon>Basidiomycota</taxon>
        <taxon>Agaricomycotina</taxon>
        <taxon>Agaricomycetes</taxon>
        <taxon>Agaricomycetidae</taxon>
        <taxon>Agaricales</taxon>
        <taxon>Agaricales incertae sedis</taxon>
        <taxon>Dendrothele</taxon>
    </lineage>
</organism>
<keyword evidence="17" id="KW-1185">Reference proteome</keyword>
<dbReference type="GO" id="GO:0020037">
    <property type="term" value="F:heme binding"/>
    <property type="evidence" value="ECO:0007669"/>
    <property type="project" value="InterPro"/>
</dbReference>
<feature type="transmembrane region" description="Helical" evidence="15">
    <location>
        <begin position="6"/>
        <end position="23"/>
    </location>
</feature>
<dbReference type="InterPro" id="IPR036396">
    <property type="entry name" value="Cyt_P450_sf"/>
</dbReference>
<evidence type="ECO:0000256" key="11">
    <source>
        <dbReference type="ARBA" id="ARBA00023033"/>
    </source>
</evidence>
<dbReference type="PRINTS" id="PR00385">
    <property type="entry name" value="P450"/>
</dbReference>
<keyword evidence="7 13" id="KW-0479">Metal-binding</keyword>
<evidence type="ECO:0000256" key="4">
    <source>
        <dbReference type="ARBA" id="ARBA00010617"/>
    </source>
</evidence>
<comment type="pathway">
    <text evidence="3">Secondary metabolite biosynthesis; terpenoid biosynthesis.</text>
</comment>
<dbReference type="InterPro" id="IPR050121">
    <property type="entry name" value="Cytochrome_P450_monoxygenase"/>
</dbReference>
<reference evidence="16 17" key="1">
    <citation type="journal article" date="2019" name="Nat. Ecol. Evol.">
        <title>Megaphylogeny resolves global patterns of mushroom evolution.</title>
        <authorList>
            <person name="Varga T."/>
            <person name="Krizsan K."/>
            <person name="Foldi C."/>
            <person name="Dima B."/>
            <person name="Sanchez-Garcia M."/>
            <person name="Sanchez-Ramirez S."/>
            <person name="Szollosi G.J."/>
            <person name="Szarkandi J.G."/>
            <person name="Papp V."/>
            <person name="Albert L."/>
            <person name="Andreopoulos W."/>
            <person name="Angelini C."/>
            <person name="Antonin V."/>
            <person name="Barry K.W."/>
            <person name="Bougher N.L."/>
            <person name="Buchanan P."/>
            <person name="Buyck B."/>
            <person name="Bense V."/>
            <person name="Catcheside P."/>
            <person name="Chovatia M."/>
            <person name="Cooper J."/>
            <person name="Damon W."/>
            <person name="Desjardin D."/>
            <person name="Finy P."/>
            <person name="Geml J."/>
            <person name="Haridas S."/>
            <person name="Hughes K."/>
            <person name="Justo A."/>
            <person name="Karasinski D."/>
            <person name="Kautmanova I."/>
            <person name="Kiss B."/>
            <person name="Kocsube S."/>
            <person name="Kotiranta H."/>
            <person name="LaButti K.M."/>
            <person name="Lechner B.E."/>
            <person name="Liimatainen K."/>
            <person name="Lipzen A."/>
            <person name="Lukacs Z."/>
            <person name="Mihaltcheva S."/>
            <person name="Morgado L.N."/>
            <person name="Niskanen T."/>
            <person name="Noordeloos M.E."/>
            <person name="Ohm R.A."/>
            <person name="Ortiz-Santana B."/>
            <person name="Ovrebo C."/>
            <person name="Racz N."/>
            <person name="Riley R."/>
            <person name="Savchenko A."/>
            <person name="Shiryaev A."/>
            <person name="Soop K."/>
            <person name="Spirin V."/>
            <person name="Szebenyi C."/>
            <person name="Tomsovsky M."/>
            <person name="Tulloss R.E."/>
            <person name="Uehling J."/>
            <person name="Grigoriev I.V."/>
            <person name="Vagvolgyi C."/>
            <person name="Papp T."/>
            <person name="Martin F.M."/>
            <person name="Miettinen O."/>
            <person name="Hibbett D.S."/>
            <person name="Nagy L.G."/>
        </authorList>
    </citation>
    <scope>NUCLEOTIDE SEQUENCE [LARGE SCALE GENOMIC DNA]</scope>
    <source>
        <strain evidence="16 17">CBS 962.96</strain>
    </source>
</reference>
<dbReference type="GO" id="GO:0005506">
    <property type="term" value="F:iron ion binding"/>
    <property type="evidence" value="ECO:0007669"/>
    <property type="project" value="InterPro"/>
</dbReference>
<dbReference type="InterPro" id="IPR017972">
    <property type="entry name" value="Cyt_P450_CS"/>
</dbReference>
<evidence type="ECO:0000256" key="15">
    <source>
        <dbReference type="SAM" id="Phobius"/>
    </source>
</evidence>
<dbReference type="PANTHER" id="PTHR24305:SF166">
    <property type="entry name" value="CYTOCHROME P450 12A4, MITOCHONDRIAL-RELATED"/>
    <property type="match status" value="1"/>
</dbReference>
<dbReference type="GO" id="GO:0004497">
    <property type="term" value="F:monooxygenase activity"/>
    <property type="evidence" value="ECO:0007669"/>
    <property type="project" value="UniProtKB-KW"/>
</dbReference>
<dbReference type="PROSITE" id="PS00086">
    <property type="entry name" value="CYTOCHROME_P450"/>
    <property type="match status" value="1"/>
</dbReference>
<dbReference type="GO" id="GO:0016705">
    <property type="term" value="F:oxidoreductase activity, acting on paired donors, with incorporation or reduction of molecular oxygen"/>
    <property type="evidence" value="ECO:0007669"/>
    <property type="project" value="InterPro"/>
</dbReference>
<feature type="binding site" description="axial binding residue" evidence="13">
    <location>
        <position position="492"/>
    </location>
    <ligand>
        <name>heme</name>
        <dbReference type="ChEBI" id="CHEBI:30413"/>
    </ligand>
    <ligandPart>
        <name>Fe</name>
        <dbReference type="ChEBI" id="CHEBI:18248"/>
    </ligandPart>
</feature>
<proteinExistence type="inferred from homology"/>
<keyword evidence="9 14" id="KW-0560">Oxidoreductase</keyword>
<evidence type="ECO:0000256" key="6">
    <source>
        <dbReference type="ARBA" id="ARBA00022692"/>
    </source>
</evidence>
<evidence type="ECO:0000256" key="1">
    <source>
        <dbReference type="ARBA" id="ARBA00001971"/>
    </source>
</evidence>
<evidence type="ECO:0000256" key="3">
    <source>
        <dbReference type="ARBA" id="ARBA00004721"/>
    </source>
</evidence>
<evidence type="ECO:0000313" key="17">
    <source>
        <dbReference type="Proteomes" id="UP000297245"/>
    </source>
</evidence>
<dbReference type="EMBL" id="ML179163">
    <property type="protein sequence ID" value="THU97079.1"/>
    <property type="molecule type" value="Genomic_DNA"/>
</dbReference>
<dbReference type="Pfam" id="PF00067">
    <property type="entry name" value="p450"/>
    <property type="match status" value="1"/>
</dbReference>
<evidence type="ECO:0000256" key="14">
    <source>
        <dbReference type="RuleBase" id="RU000461"/>
    </source>
</evidence>
<sequence length="557" mass="63261">MDHLFSVTTFCILYALFVSTRFLSMRKSLKFLRGPSSTSWLFGHEHEFLKQVEVGQLSESWIFEYGSAFRFDGPLGQDVLYLADPKALQHVLQTSSYHYPRTKDAKNFLRRVFGNSIVTVEGSAHQRHRKALRPAFSASQLKTFLSLAQKYTECLVTKWQEQYFSAERNCQEGGYHVIPMTTWISKLALDLIGESAFGYKFGALENEVNTLSSILRHLLCAPPFYSGRYPTTFFKALLRELPTDLTLYNPVNVPLVLTREDERFNRWMEAAEAAAKSVLQERAEFGRQGAEEGNEDILSILVRSNNTQDPTKRLDEKEVLAQMVTLILAGHETTAGATNWLLYELSRHPEHQQRILKEIYAIKSAKLDAGEDASFTSHDYDSMPFFNACIKEALRMYPIAIILNRSTDRDDVIPLSEPVISTSGEILTRIPVKKGQRVIIDVSSYNRLKSVWGEDTNKWDPERFLNPKTLQQMTSLGVYANLLTFSAGVRACIGWRFALQEMQAIIAGLIPMFEFSIDPTIDIFRAQVGTMVPMVRGKEAEGPQLPLRVKPRALNEA</sequence>
<evidence type="ECO:0000256" key="13">
    <source>
        <dbReference type="PIRSR" id="PIRSR602401-1"/>
    </source>
</evidence>
<dbReference type="Gene3D" id="1.10.630.10">
    <property type="entry name" value="Cytochrome P450"/>
    <property type="match status" value="1"/>
</dbReference>
<accession>A0A4S8M4F0</accession>
<dbReference type="OrthoDB" id="3203564at2759"/>
<protein>
    <submittedName>
        <fullName evidence="16">Cytochrome P450</fullName>
    </submittedName>
</protein>
<dbReference type="InterPro" id="IPR002401">
    <property type="entry name" value="Cyt_P450_E_grp-I"/>
</dbReference>
<keyword evidence="12 15" id="KW-0472">Membrane</keyword>
<dbReference type="Proteomes" id="UP000297245">
    <property type="component" value="Unassembled WGS sequence"/>
</dbReference>
<keyword evidence="8 15" id="KW-1133">Transmembrane helix</keyword>
<comment type="cofactor">
    <cofactor evidence="1 13">
        <name>heme</name>
        <dbReference type="ChEBI" id="CHEBI:30413"/>
    </cofactor>
</comment>
<dbReference type="PRINTS" id="PR00463">
    <property type="entry name" value="EP450I"/>
</dbReference>
<dbReference type="InterPro" id="IPR001128">
    <property type="entry name" value="Cyt_P450"/>
</dbReference>
<evidence type="ECO:0000256" key="9">
    <source>
        <dbReference type="ARBA" id="ARBA00023002"/>
    </source>
</evidence>
<keyword evidence="6 15" id="KW-0812">Transmembrane</keyword>
<keyword evidence="10 13" id="KW-0408">Iron</keyword>
<gene>
    <name evidence="16" type="ORF">K435DRAFT_890233</name>
</gene>
<comment type="subcellular location">
    <subcellularLocation>
        <location evidence="2">Membrane</location>
    </subcellularLocation>
</comment>
<evidence type="ECO:0000256" key="12">
    <source>
        <dbReference type="ARBA" id="ARBA00023136"/>
    </source>
</evidence>
<name>A0A4S8M4F0_DENBC</name>
<dbReference type="GO" id="GO:0016020">
    <property type="term" value="C:membrane"/>
    <property type="evidence" value="ECO:0007669"/>
    <property type="project" value="UniProtKB-SubCell"/>
</dbReference>
<evidence type="ECO:0000256" key="8">
    <source>
        <dbReference type="ARBA" id="ARBA00022989"/>
    </source>
</evidence>
<keyword evidence="5 13" id="KW-0349">Heme</keyword>